<dbReference type="InterPro" id="IPR011545">
    <property type="entry name" value="DEAD/DEAH_box_helicase_dom"/>
</dbReference>
<dbReference type="SMART" id="SM00487">
    <property type="entry name" value="DEXDc"/>
    <property type="match status" value="1"/>
</dbReference>
<evidence type="ECO:0000259" key="9">
    <source>
        <dbReference type="PROSITE" id="PS51192"/>
    </source>
</evidence>
<evidence type="ECO:0000256" key="1">
    <source>
        <dbReference type="ARBA" id="ARBA00012552"/>
    </source>
</evidence>
<dbReference type="InterPro" id="IPR014014">
    <property type="entry name" value="RNA_helicase_DEAD_Q_motif"/>
</dbReference>
<dbReference type="GO" id="GO:0005524">
    <property type="term" value="F:ATP binding"/>
    <property type="evidence" value="ECO:0007669"/>
    <property type="project" value="UniProtKB-KW"/>
</dbReference>
<dbReference type="PROSITE" id="PS51195">
    <property type="entry name" value="Q_MOTIF"/>
    <property type="match status" value="1"/>
</dbReference>
<dbReference type="InterPro" id="IPR014001">
    <property type="entry name" value="Helicase_ATP-bd"/>
</dbReference>
<dbReference type="EMBL" id="GEEE01018490">
    <property type="protein sequence ID" value="JAP44735.1"/>
    <property type="molecule type" value="Transcribed_RNA"/>
</dbReference>
<dbReference type="EMBL" id="GEEE01007904">
    <property type="protein sequence ID" value="JAP55321.1"/>
    <property type="molecule type" value="Transcribed_RNA"/>
</dbReference>
<keyword evidence="5" id="KW-0067">ATP-binding</keyword>
<dbReference type="FunFam" id="3.40.50.300:FF:000079">
    <property type="entry name" value="probable ATP-dependent RNA helicase DDX17"/>
    <property type="match status" value="1"/>
</dbReference>
<feature type="domain" description="DEAD-box RNA helicase Q" evidence="11">
    <location>
        <begin position="109"/>
        <end position="137"/>
    </location>
</feature>
<dbReference type="InterPro" id="IPR027417">
    <property type="entry name" value="P-loop_NTPase"/>
</dbReference>
<comment type="catalytic activity">
    <reaction evidence="6">
        <text>ATP + H2O = ADP + phosphate + H(+)</text>
        <dbReference type="Rhea" id="RHEA:13065"/>
        <dbReference type="ChEBI" id="CHEBI:15377"/>
        <dbReference type="ChEBI" id="CHEBI:15378"/>
        <dbReference type="ChEBI" id="CHEBI:30616"/>
        <dbReference type="ChEBI" id="CHEBI:43474"/>
        <dbReference type="ChEBI" id="CHEBI:456216"/>
        <dbReference type="EC" id="3.6.4.13"/>
    </reaction>
</comment>
<feature type="region of interest" description="Disordered" evidence="8">
    <location>
        <begin position="714"/>
        <end position="807"/>
    </location>
</feature>
<evidence type="ECO:0000256" key="5">
    <source>
        <dbReference type="ARBA" id="ARBA00022840"/>
    </source>
</evidence>
<keyword evidence="2" id="KW-0547">Nucleotide-binding</keyword>
<dbReference type="CDD" id="cd17966">
    <property type="entry name" value="DEADc_DDX5_DDX17"/>
    <property type="match status" value="1"/>
</dbReference>
<feature type="region of interest" description="Disordered" evidence="8">
    <location>
        <begin position="484"/>
        <end position="626"/>
    </location>
</feature>
<dbReference type="Pfam" id="PF00271">
    <property type="entry name" value="Helicase_C"/>
    <property type="match status" value="1"/>
</dbReference>
<evidence type="ECO:0000256" key="6">
    <source>
        <dbReference type="ARBA" id="ARBA00047984"/>
    </source>
</evidence>
<dbReference type="InterPro" id="IPR001650">
    <property type="entry name" value="Helicase_C-like"/>
</dbReference>
<dbReference type="PROSITE" id="PS00039">
    <property type="entry name" value="DEAD_ATP_HELICASE"/>
    <property type="match status" value="1"/>
</dbReference>
<feature type="domain" description="Helicase C-terminal" evidence="10">
    <location>
        <begin position="330"/>
        <end position="487"/>
    </location>
</feature>
<dbReference type="GO" id="GO:0003676">
    <property type="term" value="F:nucleic acid binding"/>
    <property type="evidence" value="ECO:0007669"/>
    <property type="project" value="InterPro"/>
</dbReference>
<evidence type="ECO:0000256" key="8">
    <source>
        <dbReference type="SAM" id="MobiDB-lite"/>
    </source>
</evidence>
<evidence type="ECO:0000256" key="3">
    <source>
        <dbReference type="ARBA" id="ARBA00022801"/>
    </source>
</evidence>
<proteinExistence type="predicted"/>
<dbReference type="SMART" id="SM00490">
    <property type="entry name" value="HELICc"/>
    <property type="match status" value="1"/>
</dbReference>
<reference evidence="12" key="1">
    <citation type="submission" date="2016-01" db="EMBL/GenBank/DDBJ databases">
        <title>Reference transcriptome for the parasite Schistocephalus solidus: insights into the molecular evolution of parasitism.</title>
        <authorList>
            <person name="Hebert F.O."/>
            <person name="Grambauer S."/>
            <person name="Barber I."/>
            <person name="Landry C.R."/>
            <person name="Aubin-Horth N."/>
        </authorList>
    </citation>
    <scope>NUCLEOTIDE SEQUENCE</scope>
</reference>
<evidence type="ECO:0000256" key="7">
    <source>
        <dbReference type="PROSITE-ProRule" id="PRU00552"/>
    </source>
</evidence>
<dbReference type="Gene3D" id="3.40.50.300">
    <property type="entry name" value="P-loop containing nucleotide triphosphate hydrolases"/>
    <property type="match status" value="2"/>
</dbReference>
<dbReference type="Pfam" id="PF00270">
    <property type="entry name" value="DEAD"/>
    <property type="match status" value="1"/>
</dbReference>
<feature type="non-terminal residue" evidence="12">
    <location>
        <position position="1"/>
    </location>
</feature>
<sequence>SDLLQVIYTPRVVVLLRTTFDFRCLSCRMPFRSRSPIRRWGGPPNKRKHSCNFDDLKAPRWDLENLPRFEKVFYRELPSVSSRPQEEIDNFRAENRMTLSGRDIPRPIFNFNDLELPPHIVGAFQRAGWASPTPIQSQGWPMVLSGRDVVGIAQTGSGKTACYLVPAIVHILAQPRLLRDEGPICLVLVPTRELAQQVITVADQFSAPARLRTVCLYGGASKGPQQRALTHGAEICVATPGRLIDFLKGNATNLRRCTYLVLDEADRMLDMGFEPQIRKIVDQVRPDRQTVMWSATWPKEVQALARSFLKDYIQVNIGSTSLHANPNITQVVDVIDEYDKENRLCELIQSFHGLRCLVFAETKKKTDQVAYFLRRRGFRVAAMHGDKAQRERDATLAAFRTAKITVLVATDVASRGLDIDDIEYVVNYDFPNQTEDYIHRIGRTARSNKKGTAFTFFTRKNSKQAADLVEILEEANQEVNPQLLRMAGGHSRFSKRRNDYSSNRFNPRSGPLGRSEDSLDSRFMQPNSQGGAPVAHFGGPVALPPRNGPSYSGNAARPSVPQTSYNEPIRSSVPEYGSNLPPTAPRSAMGGPMSASDHAGEKRSFSQSSGVLPNGNAYPQPPKLSKWGDASMAVPFQNPMPVEKSTMGYSSAGQNSDRDFTATIGAPPWGQTSVQPQPPPPNVNVTPQAPLQWAANPSFPAPQAPPVAASAPLQLPAQPNVPQGKWSSQVFPQPSPAAVAANSNQPFMGAPAGSAYAPLPPVSGTQGGQPGYDMNYQQYVVQPPQSGFAPQSWPARPDWPQQSYKGY</sequence>
<dbReference type="SUPFAM" id="SSF52540">
    <property type="entry name" value="P-loop containing nucleoside triphosphate hydrolases"/>
    <property type="match status" value="1"/>
</dbReference>
<feature type="short sequence motif" description="Q motif" evidence="7">
    <location>
        <begin position="109"/>
        <end position="137"/>
    </location>
</feature>
<dbReference type="PROSITE" id="PS51192">
    <property type="entry name" value="HELICASE_ATP_BIND_1"/>
    <property type="match status" value="1"/>
</dbReference>
<name>A0A0X3NYM9_SCHSO</name>
<evidence type="ECO:0000313" key="12">
    <source>
        <dbReference type="EMBL" id="JAP44735.1"/>
    </source>
</evidence>
<dbReference type="CDD" id="cd18787">
    <property type="entry name" value="SF2_C_DEAD"/>
    <property type="match status" value="1"/>
</dbReference>
<evidence type="ECO:0000256" key="2">
    <source>
        <dbReference type="ARBA" id="ARBA00022741"/>
    </source>
</evidence>
<dbReference type="PROSITE" id="PS51194">
    <property type="entry name" value="HELICASE_CTER"/>
    <property type="match status" value="1"/>
</dbReference>
<organism evidence="12">
    <name type="scientific">Schistocephalus solidus</name>
    <name type="common">Tapeworm</name>
    <dbReference type="NCBI Taxonomy" id="70667"/>
    <lineage>
        <taxon>Eukaryota</taxon>
        <taxon>Metazoa</taxon>
        <taxon>Spiralia</taxon>
        <taxon>Lophotrochozoa</taxon>
        <taxon>Platyhelminthes</taxon>
        <taxon>Cestoda</taxon>
        <taxon>Eucestoda</taxon>
        <taxon>Diphyllobothriidea</taxon>
        <taxon>Diphyllobothriidae</taxon>
        <taxon>Schistocephalus</taxon>
    </lineage>
</organism>
<dbReference type="FunFam" id="3.40.50.300:FF:000008">
    <property type="entry name" value="ATP-dependent RNA helicase RhlB"/>
    <property type="match status" value="1"/>
</dbReference>
<keyword evidence="3" id="KW-0378">Hydrolase</keyword>
<protein>
    <recommendedName>
        <fullName evidence="1">RNA helicase</fullName>
        <ecNumber evidence="1">3.6.4.13</ecNumber>
    </recommendedName>
</protein>
<feature type="region of interest" description="Disordered" evidence="8">
    <location>
        <begin position="646"/>
        <end position="688"/>
    </location>
</feature>
<dbReference type="PANTHER" id="PTHR47958">
    <property type="entry name" value="ATP-DEPENDENT RNA HELICASE DBP3"/>
    <property type="match status" value="1"/>
</dbReference>
<accession>A0A0X3NYM9</accession>
<evidence type="ECO:0000256" key="4">
    <source>
        <dbReference type="ARBA" id="ARBA00022806"/>
    </source>
</evidence>
<feature type="compositionally biased region" description="Polar residues" evidence="8">
    <location>
        <begin position="775"/>
        <end position="789"/>
    </location>
</feature>
<dbReference type="GO" id="GO:0003724">
    <property type="term" value="F:RNA helicase activity"/>
    <property type="evidence" value="ECO:0007669"/>
    <property type="project" value="UniProtKB-EC"/>
</dbReference>
<gene>
    <name evidence="12" type="ORF">TR125121</name>
</gene>
<dbReference type="GO" id="GO:0016787">
    <property type="term" value="F:hydrolase activity"/>
    <property type="evidence" value="ECO:0007669"/>
    <property type="project" value="UniProtKB-KW"/>
</dbReference>
<dbReference type="AlphaFoldDB" id="A0A0X3NYM9"/>
<feature type="domain" description="Helicase ATP-binding" evidence="9">
    <location>
        <begin position="140"/>
        <end position="315"/>
    </location>
</feature>
<dbReference type="InterPro" id="IPR000629">
    <property type="entry name" value="RNA-helicase_DEAD-box_CS"/>
</dbReference>
<dbReference type="EC" id="3.6.4.13" evidence="1"/>
<keyword evidence="4" id="KW-0347">Helicase</keyword>
<evidence type="ECO:0000259" key="11">
    <source>
        <dbReference type="PROSITE" id="PS51195"/>
    </source>
</evidence>
<evidence type="ECO:0000259" key="10">
    <source>
        <dbReference type="PROSITE" id="PS51194"/>
    </source>
</evidence>